<dbReference type="Gene3D" id="1.10.10.10">
    <property type="entry name" value="Winged helix-like DNA-binding domain superfamily/Winged helix DNA-binding domain"/>
    <property type="match status" value="1"/>
</dbReference>
<dbReference type="InterPro" id="IPR050707">
    <property type="entry name" value="HTH_MetabolicPath_Reg"/>
</dbReference>
<evidence type="ECO:0000259" key="4">
    <source>
        <dbReference type="PROSITE" id="PS51078"/>
    </source>
</evidence>
<evidence type="ECO:0000256" key="2">
    <source>
        <dbReference type="ARBA" id="ARBA00023125"/>
    </source>
</evidence>
<organism evidence="5">
    <name type="scientific">freshwater metagenome</name>
    <dbReference type="NCBI Taxonomy" id="449393"/>
    <lineage>
        <taxon>unclassified sequences</taxon>
        <taxon>metagenomes</taxon>
        <taxon>ecological metagenomes</taxon>
    </lineage>
</organism>
<dbReference type="EMBL" id="CAFBOZ010000045">
    <property type="protein sequence ID" value="CAB4997571.1"/>
    <property type="molecule type" value="Genomic_DNA"/>
</dbReference>
<dbReference type="AlphaFoldDB" id="A0A6J7NWY4"/>
<dbReference type="InterPro" id="IPR014757">
    <property type="entry name" value="Tscrpt_reg_IclR_C"/>
</dbReference>
<name>A0A6J7NWY4_9ZZZZ</name>
<evidence type="ECO:0000256" key="3">
    <source>
        <dbReference type="ARBA" id="ARBA00023163"/>
    </source>
</evidence>
<reference evidence="5" key="1">
    <citation type="submission" date="2020-05" db="EMBL/GenBank/DDBJ databases">
        <authorList>
            <person name="Chiriac C."/>
            <person name="Salcher M."/>
            <person name="Ghai R."/>
            <person name="Kavagutti S V."/>
        </authorList>
    </citation>
    <scope>NUCLEOTIDE SEQUENCE</scope>
</reference>
<proteinExistence type="predicted"/>
<feature type="domain" description="IclR-ED" evidence="4">
    <location>
        <begin position="43"/>
        <end position="224"/>
    </location>
</feature>
<gene>
    <name evidence="5" type="ORF">UFOPK3992_00439</name>
</gene>
<dbReference type="GO" id="GO:0003677">
    <property type="term" value="F:DNA binding"/>
    <property type="evidence" value="ECO:0007669"/>
    <property type="project" value="UniProtKB-KW"/>
</dbReference>
<dbReference type="PANTHER" id="PTHR30136">
    <property type="entry name" value="HELIX-TURN-HELIX TRANSCRIPTIONAL REGULATOR, ICLR FAMILY"/>
    <property type="match status" value="1"/>
</dbReference>
<dbReference type="InterPro" id="IPR005471">
    <property type="entry name" value="Tscrpt_reg_IclR_N"/>
</dbReference>
<keyword evidence="1" id="KW-0805">Transcription regulation</keyword>
<keyword evidence="3" id="KW-0804">Transcription</keyword>
<evidence type="ECO:0000256" key="1">
    <source>
        <dbReference type="ARBA" id="ARBA00023015"/>
    </source>
</evidence>
<keyword evidence="2" id="KW-0238">DNA-binding</keyword>
<dbReference type="InterPro" id="IPR036390">
    <property type="entry name" value="WH_DNA-bd_sf"/>
</dbReference>
<dbReference type="Pfam" id="PF01614">
    <property type="entry name" value="IclR_C"/>
    <property type="match status" value="1"/>
</dbReference>
<dbReference type="GO" id="GO:0003700">
    <property type="term" value="F:DNA-binding transcription factor activity"/>
    <property type="evidence" value="ECO:0007669"/>
    <property type="project" value="TreeGrafter"/>
</dbReference>
<dbReference type="GO" id="GO:0045892">
    <property type="term" value="P:negative regulation of DNA-templated transcription"/>
    <property type="evidence" value="ECO:0007669"/>
    <property type="project" value="TreeGrafter"/>
</dbReference>
<dbReference type="Gene3D" id="3.30.450.40">
    <property type="match status" value="1"/>
</dbReference>
<sequence>MADLAAHVGVPLSSAYRYITLLREEGLVEPAPGNDSLYRLGARATAVGRAAADTDTDLLNATRSHLQALRDATDESAILMRRAGDSVVCIDRAESRHPVRLQIELGQVMPTHVGSAGRILLAALPAERRTLYLTDVLPTLADDRQVDALMPEALDRIVDTGWTESFDEFDEGVWGCAAAITDATGVVAAIGTAGPVYRFDEPARWAAIAAVRSAADGASNSLRAASELSS</sequence>
<dbReference type="PANTHER" id="PTHR30136:SF35">
    <property type="entry name" value="HTH-TYPE TRANSCRIPTIONAL REGULATOR RV1719"/>
    <property type="match status" value="1"/>
</dbReference>
<dbReference type="SUPFAM" id="SSF46785">
    <property type="entry name" value="Winged helix' DNA-binding domain"/>
    <property type="match status" value="1"/>
</dbReference>
<dbReference type="PROSITE" id="PS51078">
    <property type="entry name" value="ICLR_ED"/>
    <property type="match status" value="1"/>
</dbReference>
<protein>
    <submittedName>
        <fullName evidence="5">Unannotated protein</fullName>
    </submittedName>
</protein>
<evidence type="ECO:0000313" key="5">
    <source>
        <dbReference type="EMBL" id="CAB4997571.1"/>
    </source>
</evidence>
<accession>A0A6J7NWY4</accession>
<dbReference type="Pfam" id="PF09339">
    <property type="entry name" value="HTH_IclR"/>
    <property type="match status" value="1"/>
</dbReference>
<dbReference type="InterPro" id="IPR029016">
    <property type="entry name" value="GAF-like_dom_sf"/>
</dbReference>
<dbReference type="InterPro" id="IPR036388">
    <property type="entry name" value="WH-like_DNA-bd_sf"/>
</dbReference>
<dbReference type="SUPFAM" id="SSF55781">
    <property type="entry name" value="GAF domain-like"/>
    <property type="match status" value="1"/>
</dbReference>